<keyword evidence="6 13" id="KW-0812">Transmembrane</keyword>
<evidence type="ECO:0000256" key="2">
    <source>
        <dbReference type="ARBA" id="ARBA00004651"/>
    </source>
</evidence>
<dbReference type="EMBL" id="PCTT01000017">
    <property type="protein sequence ID" value="PIP87223.1"/>
    <property type="molecule type" value="Genomic_DNA"/>
</dbReference>
<dbReference type="GO" id="GO:0005886">
    <property type="term" value="C:plasma membrane"/>
    <property type="evidence" value="ECO:0007669"/>
    <property type="project" value="UniProtKB-SubCell"/>
</dbReference>
<dbReference type="GO" id="GO:0046872">
    <property type="term" value="F:metal ion binding"/>
    <property type="evidence" value="ECO:0007669"/>
    <property type="project" value="UniProtKB-KW"/>
</dbReference>
<feature type="domain" description="Peptidase M50" evidence="14">
    <location>
        <begin position="123"/>
        <end position="184"/>
    </location>
</feature>
<name>A0A2H0DYH3_9BACT</name>
<dbReference type="GO" id="GO:0008237">
    <property type="term" value="F:metallopeptidase activity"/>
    <property type="evidence" value="ECO:0007669"/>
    <property type="project" value="UniProtKB-KW"/>
</dbReference>
<evidence type="ECO:0000313" key="16">
    <source>
        <dbReference type="Proteomes" id="UP000231143"/>
    </source>
</evidence>
<evidence type="ECO:0000256" key="12">
    <source>
        <dbReference type="ARBA" id="ARBA00023136"/>
    </source>
</evidence>
<evidence type="ECO:0000256" key="5">
    <source>
        <dbReference type="ARBA" id="ARBA00022670"/>
    </source>
</evidence>
<protein>
    <submittedName>
        <fullName evidence="15">Site-2 protease family protein</fullName>
    </submittedName>
</protein>
<feature type="transmembrane region" description="Helical" evidence="13">
    <location>
        <begin position="6"/>
        <end position="28"/>
    </location>
</feature>
<keyword evidence="10 13" id="KW-1133">Transmembrane helix</keyword>
<proteinExistence type="inferred from homology"/>
<evidence type="ECO:0000256" key="10">
    <source>
        <dbReference type="ARBA" id="ARBA00022989"/>
    </source>
</evidence>
<feature type="domain" description="Peptidase M50" evidence="14">
    <location>
        <begin position="9"/>
        <end position="110"/>
    </location>
</feature>
<keyword evidence="11" id="KW-0482">Metalloprotease</keyword>
<dbReference type="InterPro" id="IPR008915">
    <property type="entry name" value="Peptidase_M50"/>
</dbReference>
<evidence type="ECO:0000256" key="6">
    <source>
        <dbReference type="ARBA" id="ARBA00022692"/>
    </source>
</evidence>
<keyword evidence="7" id="KW-0479">Metal-binding</keyword>
<sequence length="204" mass="22850">MTITIIFSISILIMSVVIHELAHGYAAHSLGDPTAKIAGRLTLNPLKHLDMMGSFIVPVLTYMVGGFVLGWAKPVPYNPYNLKHKFGDAIVAVAGPLSNFLIALIFGLLLRFNTLKSFLSDPAISLIAMIVLINLILMVFNLVPIPPLDGSKILASLLPYRYRAFMETIERYWVFIIVFFILFLWQLIFPVIGFLFKILTGFSF</sequence>
<keyword evidence="4" id="KW-1003">Cell membrane</keyword>
<dbReference type="GO" id="GO:0006508">
    <property type="term" value="P:proteolysis"/>
    <property type="evidence" value="ECO:0007669"/>
    <property type="project" value="UniProtKB-KW"/>
</dbReference>
<evidence type="ECO:0000256" key="8">
    <source>
        <dbReference type="ARBA" id="ARBA00022801"/>
    </source>
</evidence>
<accession>A0A2H0DYH3</accession>
<feature type="transmembrane region" description="Helical" evidence="13">
    <location>
        <begin position="49"/>
        <end position="69"/>
    </location>
</feature>
<organism evidence="15 16">
    <name type="scientific">Candidatus Campbellbacteria bacterium CG22_combo_CG10-13_8_21_14_all_36_13</name>
    <dbReference type="NCBI Taxonomy" id="1974529"/>
    <lineage>
        <taxon>Bacteria</taxon>
        <taxon>Candidatus Campbelliibacteriota</taxon>
    </lineage>
</organism>
<comment type="caution">
    <text evidence="15">The sequence shown here is derived from an EMBL/GenBank/DDBJ whole genome shotgun (WGS) entry which is preliminary data.</text>
</comment>
<dbReference type="PANTHER" id="PTHR35864:SF1">
    <property type="entry name" value="ZINC METALLOPROTEASE YWHC-RELATED"/>
    <property type="match status" value="1"/>
</dbReference>
<gene>
    <name evidence="15" type="ORF">COW81_01390</name>
</gene>
<keyword evidence="9" id="KW-0862">Zinc</keyword>
<feature type="transmembrane region" description="Helical" evidence="13">
    <location>
        <begin position="172"/>
        <end position="196"/>
    </location>
</feature>
<dbReference type="AlphaFoldDB" id="A0A2H0DYH3"/>
<evidence type="ECO:0000259" key="14">
    <source>
        <dbReference type="Pfam" id="PF02163"/>
    </source>
</evidence>
<evidence type="ECO:0000256" key="3">
    <source>
        <dbReference type="ARBA" id="ARBA00007931"/>
    </source>
</evidence>
<evidence type="ECO:0000256" key="9">
    <source>
        <dbReference type="ARBA" id="ARBA00022833"/>
    </source>
</evidence>
<keyword evidence="8" id="KW-0378">Hydrolase</keyword>
<feature type="transmembrane region" description="Helical" evidence="13">
    <location>
        <begin position="89"/>
        <end position="110"/>
    </location>
</feature>
<keyword evidence="5 15" id="KW-0645">Protease</keyword>
<comment type="subcellular location">
    <subcellularLocation>
        <location evidence="2">Cell membrane</location>
        <topology evidence="2">Multi-pass membrane protein</topology>
    </subcellularLocation>
</comment>
<evidence type="ECO:0000313" key="15">
    <source>
        <dbReference type="EMBL" id="PIP87223.1"/>
    </source>
</evidence>
<evidence type="ECO:0000256" key="11">
    <source>
        <dbReference type="ARBA" id="ARBA00023049"/>
    </source>
</evidence>
<comment type="cofactor">
    <cofactor evidence="1">
        <name>Zn(2+)</name>
        <dbReference type="ChEBI" id="CHEBI:29105"/>
    </cofactor>
</comment>
<dbReference type="PANTHER" id="PTHR35864">
    <property type="entry name" value="ZINC METALLOPROTEASE MJ0611-RELATED"/>
    <property type="match status" value="1"/>
</dbReference>
<feature type="transmembrane region" description="Helical" evidence="13">
    <location>
        <begin position="122"/>
        <end position="143"/>
    </location>
</feature>
<dbReference type="InterPro" id="IPR044537">
    <property type="entry name" value="Rip2-like"/>
</dbReference>
<comment type="similarity">
    <text evidence="3">Belongs to the peptidase M50B family.</text>
</comment>
<evidence type="ECO:0000256" key="13">
    <source>
        <dbReference type="SAM" id="Phobius"/>
    </source>
</evidence>
<dbReference type="InterPro" id="IPR052348">
    <property type="entry name" value="Metallopeptidase_M50B"/>
</dbReference>
<dbReference type="CDD" id="cd06158">
    <property type="entry name" value="S2P-M50_like_1"/>
    <property type="match status" value="1"/>
</dbReference>
<evidence type="ECO:0000256" key="4">
    <source>
        <dbReference type="ARBA" id="ARBA00022475"/>
    </source>
</evidence>
<dbReference type="Pfam" id="PF02163">
    <property type="entry name" value="Peptidase_M50"/>
    <property type="match status" value="2"/>
</dbReference>
<evidence type="ECO:0000256" key="1">
    <source>
        <dbReference type="ARBA" id="ARBA00001947"/>
    </source>
</evidence>
<keyword evidence="12 13" id="KW-0472">Membrane</keyword>
<dbReference type="Proteomes" id="UP000231143">
    <property type="component" value="Unassembled WGS sequence"/>
</dbReference>
<reference evidence="15 16" key="1">
    <citation type="submission" date="2017-09" db="EMBL/GenBank/DDBJ databases">
        <title>Depth-based differentiation of microbial function through sediment-hosted aquifers and enrichment of novel symbionts in the deep terrestrial subsurface.</title>
        <authorList>
            <person name="Probst A.J."/>
            <person name="Ladd B."/>
            <person name="Jarett J.K."/>
            <person name="Geller-Mcgrath D.E."/>
            <person name="Sieber C.M."/>
            <person name="Emerson J.B."/>
            <person name="Anantharaman K."/>
            <person name="Thomas B.C."/>
            <person name="Malmstrom R."/>
            <person name="Stieglmeier M."/>
            <person name="Klingl A."/>
            <person name="Woyke T."/>
            <person name="Ryan C.M."/>
            <person name="Banfield J.F."/>
        </authorList>
    </citation>
    <scope>NUCLEOTIDE SEQUENCE [LARGE SCALE GENOMIC DNA]</scope>
    <source>
        <strain evidence="15">CG22_combo_CG10-13_8_21_14_all_36_13</strain>
    </source>
</reference>
<evidence type="ECO:0000256" key="7">
    <source>
        <dbReference type="ARBA" id="ARBA00022723"/>
    </source>
</evidence>